<dbReference type="EMBL" id="DAKRPA010000080">
    <property type="protein sequence ID" value="DAZ99572.1"/>
    <property type="molecule type" value="Genomic_DNA"/>
</dbReference>
<evidence type="ECO:0000313" key="4">
    <source>
        <dbReference type="EMBL" id="DAZ99572.1"/>
    </source>
</evidence>
<keyword evidence="3" id="KW-0732">Signal</keyword>
<feature type="chain" id="PRO_5043562156" description="Opsin" evidence="3">
    <location>
        <begin position="22"/>
        <end position="335"/>
    </location>
</feature>
<dbReference type="AlphaFoldDB" id="A0AAV2YY14"/>
<feature type="transmembrane region" description="Helical" evidence="2">
    <location>
        <begin position="84"/>
        <end position="102"/>
    </location>
</feature>
<comment type="caution">
    <text evidence="4">The sequence shown here is derived from an EMBL/GenBank/DDBJ whole genome shotgun (WGS) entry which is preliminary data.</text>
</comment>
<feature type="signal peptide" evidence="3">
    <location>
        <begin position="1"/>
        <end position="21"/>
    </location>
</feature>
<feature type="transmembrane region" description="Helical" evidence="2">
    <location>
        <begin position="253"/>
        <end position="273"/>
    </location>
</feature>
<feature type="transmembrane region" description="Helical" evidence="2">
    <location>
        <begin position="45"/>
        <end position="64"/>
    </location>
</feature>
<dbReference type="Gene3D" id="1.20.1070.10">
    <property type="entry name" value="Rhodopsin 7-helix transmembrane proteins"/>
    <property type="match status" value="1"/>
</dbReference>
<keyword evidence="2" id="KW-1133">Transmembrane helix</keyword>
<reference evidence="4" key="2">
    <citation type="journal article" date="2023" name="Microbiol Resour">
        <title>Decontamination and Annotation of the Draft Genome Sequence of the Oomycete Lagenidium giganteum ARSEF 373.</title>
        <authorList>
            <person name="Morgan W.R."/>
            <person name="Tartar A."/>
        </authorList>
    </citation>
    <scope>NUCLEOTIDE SEQUENCE</scope>
    <source>
        <strain evidence="4">ARSEF 373</strain>
    </source>
</reference>
<protein>
    <recommendedName>
        <fullName evidence="6">Opsin</fullName>
    </recommendedName>
</protein>
<keyword evidence="2" id="KW-0472">Membrane</keyword>
<feature type="transmembrane region" description="Helical" evidence="2">
    <location>
        <begin position="122"/>
        <end position="142"/>
    </location>
</feature>
<evidence type="ECO:0000256" key="1">
    <source>
        <dbReference type="SAM" id="MobiDB-lite"/>
    </source>
</evidence>
<reference evidence="4" key="1">
    <citation type="submission" date="2022-11" db="EMBL/GenBank/DDBJ databases">
        <authorList>
            <person name="Morgan W.R."/>
            <person name="Tartar A."/>
        </authorList>
    </citation>
    <scope>NUCLEOTIDE SEQUENCE</scope>
    <source>
        <strain evidence="4">ARSEF 373</strain>
    </source>
</reference>
<organism evidence="4 5">
    <name type="scientific">Lagenidium giganteum</name>
    <dbReference type="NCBI Taxonomy" id="4803"/>
    <lineage>
        <taxon>Eukaryota</taxon>
        <taxon>Sar</taxon>
        <taxon>Stramenopiles</taxon>
        <taxon>Oomycota</taxon>
        <taxon>Peronosporomycetes</taxon>
        <taxon>Pythiales</taxon>
        <taxon>Pythiaceae</taxon>
    </lineage>
</organism>
<evidence type="ECO:0000256" key="3">
    <source>
        <dbReference type="SAM" id="SignalP"/>
    </source>
</evidence>
<sequence length="335" mass="37187">MISCWFWFFGFALGITHSVLSETKDPGEEANCFGLVGAEVLLSIYQFLTSLYTLLQMFVIHFIYTSSTKWKTHLKMKRTKSQKIILAVFCVFGIAYLPIAWITAWNRRCPQGKPFFTAIQHYFYTTFLVVDGITSSISFYYARDILCRVNANMVTHAGKAGGAQTVPDASSSAKASAAASTAASTADETEAQPLTSSAASPKRSSVAASSPAKRNTSDMVAELANFYRFQCKVTLVSVGISCIFFIMQFQIQIRALSLVACVFCVLMYTTYALRRVPMLMKYLRDDHDWFPKTFALLWNTRHRNYAALPASSKVTTSIAEVPQPRKLTASIGADG</sequence>
<accession>A0AAV2YY14</accession>
<evidence type="ECO:0000256" key="2">
    <source>
        <dbReference type="SAM" id="Phobius"/>
    </source>
</evidence>
<proteinExistence type="predicted"/>
<gene>
    <name evidence="4" type="ORF">N0F65_001400</name>
</gene>
<name>A0AAV2YY14_9STRA</name>
<feature type="compositionally biased region" description="Polar residues" evidence="1">
    <location>
        <begin position="192"/>
        <end position="211"/>
    </location>
</feature>
<dbReference type="Proteomes" id="UP001146120">
    <property type="component" value="Unassembled WGS sequence"/>
</dbReference>
<evidence type="ECO:0000313" key="5">
    <source>
        <dbReference type="Proteomes" id="UP001146120"/>
    </source>
</evidence>
<keyword evidence="2" id="KW-0812">Transmembrane</keyword>
<feature type="transmembrane region" description="Helical" evidence="2">
    <location>
        <begin position="229"/>
        <end position="247"/>
    </location>
</feature>
<keyword evidence="5" id="KW-1185">Reference proteome</keyword>
<evidence type="ECO:0008006" key="6">
    <source>
        <dbReference type="Google" id="ProtNLM"/>
    </source>
</evidence>
<feature type="region of interest" description="Disordered" evidence="1">
    <location>
        <begin position="183"/>
        <end position="211"/>
    </location>
</feature>